<evidence type="ECO:0000256" key="2">
    <source>
        <dbReference type="ARBA" id="ARBA00011900"/>
    </source>
</evidence>
<evidence type="ECO:0000256" key="1">
    <source>
        <dbReference type="ARBA" id="ARBA00006594"/>
    </source>
</evidence>
<protein>
    <recommendedName>
        <fullName evidence="2">site-specific DNA-methyltransferase (adenine-specific)</fullName>
        <ecNumber evidence="2">2.1.1.72</ecNumber>
    </recommendedName>
</protein>
<dbReference type="Pfam" id="PF01555">
    <property type="entry name" value="N6_N4_Mtase"/>
    <property type="match status" value="1"/>
</dbReference>
<keyword evidence="3 9" id="KW-0489">Methyltransferase</keyword>
<dbReference type="GO" id="GO:0008170">
    <property type="term" value="F:N-methyltransferase activity"/>
    <property type="evidence" value="ECO:0007669"/>
    <property type="project" value="InterPro"/>
</dbReference>
<evidence type="ECO:0000256" key="6">
    <source>
        <dbReference type="ARBA" id="ARBA00047942"/>
    </source>
</evidence>
<keyword evidence="10" id="KW-1185">Reference proteome</keyword>
<dbReference type="Proteomes" id="UP000198705">
    <property type="component" value="Unassembled WGS sequence"/>
</dbReference>
<comment type="catalytic activity">
    <reaction evidence="6">
        <text>a 2'-deoxyadenosine in DNA + S-adenosyl-L-methionine = an N(6)-methyl-2'-deoxyadenosine in DNA + S-adenosyl-L-homocysteine + H(+)</text>
        <dbReference type="Rhea" id="RHEA:15197"/>
        <dbReference type="Rhea" id="RHEA-COMP:12418"/>
        <dbReference type="Rhea" id="RHEA-COMP:12419"/>
        <dbReference type="ChEBI" id="CHEBI:15378"/>
        <dbReference type="ChEBI" id="CHEBI:57856"/>
        <dbReference type="ChEBI" id="CHEBI:59789"/>
        <dbReference type="ChEBI" id="CHEBI:90615"/>
        <dbReference type="ChEBI" id="CHEBI:90616"/>
        <dbReference type="EC" id="2.1.1.72"/>
    </reaction>
</comment>
<dbReference type="GO" id="GO:0003677">
    <property type="term" value="F:DNA binding"/>
    <property type="evidence" value="ECO:0007669"/>
    <property type="project" value="InterPro"/>
</dbReference>
<dbReference type="InterPro" id="IPR002941">
    <property type="entry name" value="DNA_methylase_N4/N6"/>
</dbReference>
<evidence type="ECO:0000256" key="5">
    <source>
        <dbReference type="ARBA" id="ARBA00022691"/>
    </source>
</evidence>
<dbReference type="PRINTS" id="PR00506">
    <property type="entry name" value="D21N6MTFRASE"/>
</dbReference>
<dbReference type="InterPro" id="IPR002295">
    <property type="entry name" value="N4/N6-MTase_EcoPI_Mod-like"/>
</dbReference>
<gene>
    <name evidence="9" type="ORF">SAMN04487989_1143</name>
</gene>
<keyword evidence="4" id="KW-0808">Transferase</keyword>
<evidence type="ECO:0000313" key="10">
    <source>
        <dbReference type="Proteomes" id="UP000198705"/>
    </source>
</evidence>
<dbReference type="RefSeq" id="WP_092210165.1">
    <property type="nucleotide sequence ID" value="NZ_FOVN01000014.1"/>
</dbReference>
<dbReference type="AlphaFoldDB" id="A0A1I5DUB8"/>
<feature type="domain" description="DNA methylase N-4/N-6" evidence="8">
    <location>
        <begin position="91"/>
        <end position="416"/>
    </location>
</feature>
<dbReference type="STRING" id="649333.SAMN04487989_1143"/>
<feature type="coiled-coil region" evidence="7">
    <location>
        <begin position="1"/>
        <end position="28"/>
    </location>
</feature>
<dbReference type="PROSITE" id="PS00092">
    <property type="entry name" value="N6_MTASE"/>
    <property type="match status" value="1"/>
</dbReference>
<organism evidence="9 10">
    <name type="scientific">Bizionia echini</name>
    <dbReference type="NCBI Taxonomy" id="649333"/>
    <lineage>
        <taxon>Bacteria</taxon>
        <taxon>Pseudomonadati</taxon>
        <taxon>Bacteroidota</taxon>
        <taxon>Flavobacteriia</taxon>
        <taxon>Flavobacteriales</taxon>
        <taxon>Flavobacteriaceae</taxon>
        <taxon>Bizionia</taxon>
    </lineage>
</organism>
<dbReference type="EMBL" id="FOVN01000014">
    <property type="protein sequence ID" value="SFO02341.1"/>
    <property type="molecule type" value="Genomic_DNA"/>
</dbReference>
<proteinExistence type="inferred from homology"/>
<dbReference type="SUPFAM" id="SSF53335">
    <property type="entry name" value="S-adenosyl-L-methionine-dependent methyltransferases"/>
    <property type="match status" value="1"/>
</dbReference>
<comment type="similarity">
    <text evidence="1">Belongs to the N(4)/N(6)-methyltransferase family.</text>
</comment>
<keyword evidence="5" id="KW-0949">S-adenosyl-L-methionine</keyword>
<dbReference type="InterPro" id="IPR029063">
    <property type="entry name" value="SAM-dependent_MTases_sf"/>
</dbReference>
<evidence type="ECO:0000313" key="9">
    <source>
        <dbReference type="EMBL" id="SFO02341.1"/>
    </source>
</evidence>
<keyword evidence="7" id="KW-0175">Coiled coil</keyword>
<evidence type="ECO:0000256" key="7">
    <source>
        <dbReference type="SAM" id="Coils"/>
    </source>
</evidence>
<dbReference type="GO" id="GO:0009007">
    <property type="term" value="F:site-specific DNA-methyltransferase (adenine-specific) activity"/>
    <property type="evidence" value="ECO:0007669"/>
    <property type="project" value="UniProtKB-EC"/>
</dbReference>
<accession>A0A1I5DUB8</accession>
<evidence type="ECO:0000256" key="4">
    <source>
        <dbReference type="ARBA" id="ARBA00022679"/>
    </source>
</evidence>
<sequence>MATEKELLAEIEALKKKLEVANNRIKTEKYGITWLDVPEAFEEESENQLPILTEVKEKTIKNDDGKPTHILIEGDNYHSLTCLNYTHKGKIDLIYIDPPYNTGSDGFRYKDKRVLDKYPDGTEVPKDHPLRHSYWLSFMSKRLELAYNLLKDDAVMFISINEEEYASLKLLCDRIFQESNYLTTFTVKVRHEDRILKGDKDYHETTEQLLLYRKSNKFKTIKRLQDNTSIDKYVYKVEELIDNPEKITFGNKEVEIFKPNEYKVIKTKASSDNFQKINIRGSIKEGNSSGRFHMKYLEERNNLFNYLYKVPNIGDDQYDYRYFLTRKSENNANGFYFQGVPQSKNDIKEVPYPNFLDFEETFNNVGYEGGITFRNGKKPTDFIKFLISIGCLKKNAIILDFFAGSGSTGQAVMEQNNIDKGKRQVILCTNNEANIATEVTYPRVKNVIGGYSQTKNQKEILFELPLKPTNLKNNTAILKAIDDFDTDEQKERYDQIKQEVRKDKFVISGIIKKENQIQGLGNSLKYYQTEFVGSNNILSATDDDKSSLAHKAGYLLSIAENTLEEIELSSCFQLFENDKKVTAIYFKEELTEMETFLEKVENIEKPISLYLFSWGNRSEFEALFDHLEHITIKTIPQPILEIYKKIYNIVTV</sequence>
<dbReference type="GO" id="GO:0032259">
    <property type="term" value="P:methylation"/>
    <property type="evidence" value="ECO:0007669"/>
    <property type="project" value="UniProtKB-KW"/>
</dbReference>
<dbReference type="OrthoDB" id="9800801at2"/>
<evidence type="ECO:0000256" key="3">
    <source>
        <dbReference type="ARBA" id="ARBA00022603"/>
    </source>
</evidence>
<reference evidence="10" key="1">
    <citation type="submission" date="2016-10" db="EMBL/GenBank/DDBJ databases">
        <authorList>
            <person name="Varghese N."/>
            <person name="Submissions S."/>
        </authorList>
    </citation>
    <scope>NUCLEOTIDE SEQUENCE [LARGE SCALE GENOMIC DNA]</scope>
    <source>
        <strain evidence="10">DSM 23925</strain>
    </source>
</reference>
<dbReference type="EC" id="2.1.1.72" evidence="2"/>
<evidence type="ECO:0000259" key="8">
    <source>
        <dbReference type="Pfam" id="PF01555"/>
    </source>
</evidence>
<dbReference type="Gene3D" id="3.40.50.150">
    <property type="entry name" value="Vaccinia Virus protein VP39"/>
    <property type="match status" value="1"/>
</dbReference>
<dbReference type="InterPro" id="IPR002052">
    <property type="entry name" value="DNA_methylase_N6_adenine_CS"/>
</dbReference>
<name>A0A1I5DUB8_9FLAO</name>